<accession>A0AB39BG15</accession>
<evidence type="ECO:0000256" key="1">
    <source>
        <dbReference type="SAM" id="MobiDB-lite"/>
    </source>
</evidence>
<dbReference type="Gene3D" id="1.20.1260.10">
    <property type="match status" value="1"/>
</dbReference>
<proteinExistence type="predicted"/>
<keyword evidence="2" id="KW-0472">Membrane</keyword>
<dbReference type="RefSeq" id="WP_368497458.1">
    <property type="nucleotide sequence ID" value="NZ_CP162511.1"/>
</dbReference>
<evidence type="ECO:0000256" key="2">
    <source>
        <dbReference type="SAM" id="Phobius"/>
    </source>
</evidence>
<keyword evidence="2" id="KW-0812">Transmembrane</keyword>
<reference evidence="4" key="1">
    <citation type="submission" date="2024-05" db="EMBL/GenBank/DDBJ databases">
        <title>Herbiconiux sp. A18JL235.</title>
        <authorList>
            <person name="Zhang G."/>
        </authorList>
    </citation>
    <scope>NUCLEOTIDE SEQUENCE</scope>
    <source>
        <strain evidence="4">A18JL235</strain>
    </source>
</reference>
<gene>
    <name evidence="4" type="ORF">ABFY20_17380</name>
</gene>
<evidence type="ECO:0000259" key="3">
    <source>
        <dbReference type="Pfam" id="PF03713"/>
    </source>
</evidence>
<dbReference type="Pfam" id="PF03713">
    <property type="entry name" value="DUF305"/>
    <property type="match status" value="1"/>
</dbReference>
<feature type="domain" description="DUF305" evidence="3">
    <location>
        <begin position="79"/>
        <end position="250"/>
    </location>
</feature>
<name>A0AB39BG15_9MICO</name>
<feature type="region of interest" description="Disordered" evidence="1">
    <location>
        <begin position="1"/>
        <end position="38"/>
    </location>
</feature>
<organism evidence="4">
    <name type="scientific">Herbiconiux sp. A18JL235</name>
    <dbReference type="NCBI Taxonomy" id="3152363"/>
    <lineage>
        <taxon>Bacteria</taxon>
        <taxon>Bacillati</taxon>
        <taxon>Actinomycetota</taxon>
        <taxon>Actinomycetes</taxon>
        <taxon>Micrococcales</taxon>
        <taxon>Microbacteriaceae</taxon>
        <taxon>Herbiconiux</taxon>
    </lineage>
</organism>
<sequence>MTPEEPRPPEEPQPREATRAQTRDEPRDAEPTSATTIRPSRGRLTLAAVVAAAVVALVAFSAGWLAAPRIATPSDTSVEAGFSRDMQEHHNQAVDMAMNVREQSDDPEIRQLAYDIATSQANQSGQMYAWLNLWGLPQAASQPSMTWMLQPVIDGSDGGHAHTSAAGTGDMVPGEPMPGMATAADLDRLSQLQGVEAEKLFLELMIAHHKGGVEMAEAVEARSSNPLVLALAKSIVFAQSGEIEYMNELLAARQ</sequence>
<dbReference type="InterPro" id="IPR005183">
    <property type="entry name" value="DUF305_CopM-like"/>
</dbReference>
<dbReference type="InterPro" id="IPR012347">
    <property type="entry name" value="Ferritin-like"/>
</dbReference>
<feature type="transmembrane region" description="Helical" evidence="2">
    <location>
        <begin position="44"/>
        <end position="67"/>
    </location>
</feature>
<dbReference type="PANTHER" id="PTHR36933:SF1">
    <property type="entry name" value="SLL0788 PROTEIN"/>
    <property type="match status" value="1"/>
</dbReference>
<dbReference type="EMBL" id="CP162511">
    <property type="protein sequence ID" value="XDI05076.1"/>
    <property type="molecule type" value="Genomic_DNA"/>
</dbReference>
<keyword evidence="2" id="KW-1133">Transmembrane helix</keyword>
<dbReference type="PANTHER" id="PTHR36933">
    <property type="entry name" value="SLL0788 PROTEIN"/>
    <property type="match status" value="1"/>
</dbReference>
<evidence type="ECO:0000313" key="4">
    <source>
        <dbReference type="EMBL" id="XDI05076.1"/>
    </source>
</evidence>
<dbReference type="AlphaFoldDB" id="A0AB39BG15"/>
<protein>
    <submittedName>
        <fullName evidence="4">DUF305 domain-containing protein</fullName>
    </submittedName>
</protein>
<feature type="compositionally biased region" description="Basic and acidic residues" evidence="1">
    <location>
        <begin position="1"/>
        <end position="30"/>
    </location>
</feature>